<feature type="region of interest" description="Disordered" evidence="1">
    <location>
        <begin position="1"/>
        <end position="142"/>
    </location>
</feature>
<dbReference type="Pfam" id="PF04969">
    <property type="entry name" value="CS"/>
    <property type="match status" value="1"/>
</dbReference>
<dbReference type="InterPro" id="IPR013855">
    <property type="entry name" value="Cdc37_N_dom"/>
</dbReference>
<dbReference type="SMART" id="SM01071">
    <property type="entry name" value="CDC37_N"/>
    <property type="match status" value="1"/>
</dbReference>
<reference evidence="3 4" key="1">
    <citation type="journal article" date="2017" name="Int. J. Parasitol.">
        <title>The genome of the protozoan parasite Cystoisospora suis and a reverse vaccinology approach to identify vaccine candidates.</title>
        <authorList>
            <person name="Palmieri N."/>
            <person name="Shrestha A."/>
            <person name="Ruttkowski B."/>
            <person name="Beck T."/>
            <person name="Vogl C."/>
            <person name="Tomley F."/>
            <person name="Blake D.P."/>
            <person name="Joachim A."/>
        </authorList>
    </citation>
    <scope>NUCLEOTIDE SEQUENCE [LARGE SCALE GENOMIC DNA]</scope>
    <source>
        <strain evidence="3 4">Wien I</strain>
    </source>
</reference>
<dbReference type="CDD" id="cd06467">
    <property type="entry name" value="p23_NUDC_like"/>
    <property type="match status" value="1"/>
</dbReference>
<dbReference type="VEuPathDB" id="ToxoDB:CSUI_003270"/>
<evidence type="ECO:0000256" key="1">
    <source>
        <dbReference type="SAM" id="MobiDB-lite"/>
    </source>
</evidence>
<feature type="compositionally biased region" description="Acidic residues" evidence="1">
    <location>
        <begin position="65"/>
        <end position="79"/>
    </location>
</feature>
<dbReference type="Gene3D" id="2.60.40.790">
    <property type="match status" value="1"/>
</dbReference>
<dbReference type="EMBL" id="MIGC01001429">
    <property type="protein sequence ID" value="PHJ22881.1"/>
    <property type="molecule type" value="Genomic_DNA"/>
</dbReference>
<evidence type="ECO:0000313" key="3">
    <source>
        <dbReference type="EMBL" id="PHJ22881.1"/>
    </source>
</evidence>
<dbReference type="GO" id="GO:0019901">
    <property type="term" value="F:protein kinase binding"/>
    <property type="evidence" value="ECO:0007669"/>
    <property type="project" value="InterPro"/>
</dbReference>
<name>A0A2C6KFS0_9APIC</name>
<evidence type="ECO:0000313" key="4">
    <source>
        <dbReference type="Proteomes" id="UP000221165"/>
    </source>
</evidence>
<dbReference type="GO" id="GO:0051082">
    <property type="term" value="F:unfolded protein binding"/>
    <property type="evidence" value="ECO:0007669"/>
    <property type="project" value="TreeGrafter"/>
</dbReference>
<dbReference type="InterPro" id="IPR037898">
    <property type="entry name" value="NudC_fam"/>
</dbReference>
<dbReference type="AlphaFoldDB" id="A0A2C6KFS0"/>
<feature type="domain" description="CS" evidence="2">
    <location>
        <begin position="154"/>
        <end position="268"/>
    </location>
</feature>
<protein>
    <submittedName>
        <fullName evidence="3">Nuclear movement domain-containing</fullName>
    </submittedName>
</protein>
<dbReference type="InterPro" id="IPR007052">
    <property type="entry name" value="CS_dom"/>
</dbReference>
<dbReference type="RefSeq" id="XP_067924558.1">
    <property type="nucleotide sequence ID" value="XM_068063468.1"/>
</dbReference>
<keyword evidence="4" id="KW-1185">Reference proteome</keyword>
<dbReference type="PANTHER" id="PTHR12356:SF18">
    <property type="entry name" value="NUDC DOMAIN-CONTAINING PROTEIN 2"/>
    <property type="match status" value="1"/>
</dbReference>
<gene>
    <name evidence="3" type="ORF">CSUI_003270</name>
</gene>
<dbReference type="PANTHER" id="PTHR12356">
    <property type="entry name" value="NUCLEAR MOVEMENT PROTEIN NUDC"/>
    <property type="match status" value="1"/>
</dbReference>
<feature type="compositionally biased region" description="Basic and acidic residues" evidence="1">
    <location>
        <begin position="335"/>
        <end position="347"/>
    </location>
</feature>
<feature type="compositionally biased region" description="Basic and acidic residues" evidence="1">
    <location>
        <begin position="1"/>
        <end position="20"/>
    </location>
</feature>
<dbReference type="PROSITE" id="PS51203">
    <property type="entry name" value="CS"/>
    <property type="match status" value="1"/>
</dbReference>
<dbReference type="OrthoDB" id="416217at2759"/>
<feature type="compositionally biased region" description="Polar residues" evidence="1">
    <location>
        <begin position="126"/>
        <end position="138"/>
    </location>
</feature>
<dbReference type="GeneID" id="94426679"/>
<proteinExistence type="predicted"/>
<dbReference type="GO" id="GO:0005737">
    <property type="term" value="C:cytoplasm"/>
    <property type="evidence" value="ECO:0007669"/>
    <property type="project" value="TreeGrafter"/>
</dbReference>
<accession>A0A2C6KFS0</accession>
<sequence length="424" mass="48368">MVDYSKWDHLEVSSDEDSSRIRQPRVRRLEDKQKVTIGPSGLSIGDDEPPGSAAPSGEPPKVEEISDEEDNVDEFDEDMACACEGNSQADDDYEDAHEWPRCGFLPPAPPQVRKRPQLSGEDRHQPNSQEGNALSSSQTKRRDDEILLIQNGGVVQGRYLWSQTKHEVNIDIRLPPEARGKDVKVAIKENSCTCTYKGQVVLKGDFCHKVEDDEDMWLWELVERKINWKRLAHLAEAYNYQSSEKREKRGRSEKGQKDRKEESLERLDDEGGSGISDRLASAKVPDNPSGQIEANMVVEAQGKKKNEDSSYTLLDITMMKTDEKKEPGMTGSGEQKTDEEKEEKEKEEEKTMFLEINLRKKPEVANTFVWWNCIVKGDPCIDVENLPGRVGREQTTKNFKEAWEQAHKMFLEKIKSEVEELIEV</sequence>
<dbReference type="GO" id="GO:0006457">
    <property type="term" value="P:protein folding"/>
    <property type="evidence" value="ECO:0007669"/>
    <property type="project" value="TreeGrafter"/>
</dbReference>
<feature type="region of interest" description="Disordered" evidence="1">
    <location>
        <begin position="319"/>
        <end position="347"/>
    </location>
</feature>
<feature type="region of interest" description="Disordered" evidence="1">
    <location>
        <begin position="241"/>
        <end position="290"/>
    </location>
</feature>
<feature type="compositionally biased region" description="Basic and acidic residues" evidence="1">
    <location>
        <begin position="243"/>
        <end position="266"/>
    </location>
</feature>
<comment type="caution">
    <text evidence="3">The sequence shown here is derived from an EMBL/GenBank/DDBJ whole genome shotgun (WGS) entry which is preliminary data.</text>
</comment>
<dbReference type="InterPro" id="IPR008978">
    <property type="entry name" value="HSP20-like_chaperone"/>
</dbReference>
<organism evidence="3 4">
    <name type="scientific">Cystoisospora suis</name>
    <dbReference type="NCBI Taxonomy" id="483139"/>
    <lineage>
        <taxon>Eukaryota</taxon>
        <taxon>Sar</taxon>
        <taxon>Alveolata</taxon>
        <taxon>Apicomplexa</taxon>
        <taxon>Conoidasida</taxon>
        <taxon>Coccidia</taxon>
        <taxon>Eucoccidiorida</taxon>
        <taxon>Eimeriorina</taxon>
        <taxon>Sarcocystidae</taxon>
        <taxon>Cystoisospora</taxon>
    </lineage>
</organism>
<dbReference type="Proteomes" id="UP000221165">
    <property type="component" value="Unassembled WGS sequence"/>
</dbReference>
<dbReference type="SUPFAM" id="SSF49764">
    <property type="entry name" value="HSP20-like chaperones"/>
    <property type="match status" value="1"/>
</dbReference>
<evidence type="ECO:0000259" key="2">
    <source>
        <dbReference type="PROSITE" id="PS51203"/>
    </source>
</evidence>